<reference evidence="2 3" key="3">
    <citation type="journal article" date="2015" name="Genome Announc.">
        <title>Draft Genome Sequence of the Archiascomycetous Yeast Saitoella complicata.</title>
        <authorList>
            <person name="Yamauchi K."/>
            <person name="Kondo S."/>
            <person name="Hamamoto M."/>
            <person name="Takahashi Y."/>
            <person name="Ogura Y."/>
            <person name="Hayashi T."/>
            <person name="Nishida H."/>
        </authorList>
    </citation>
    <scope>NUCLEOTIDE SEQUENCE [LARGE SCALE GENOMIC DNA]</scope>
    <source>
        <strain evidence="2 3">NRRL Y-17804</strain>
    </source>
</reference>
<reference evidence="2 3" key="2">
    <citation type="journal article" date="2014" name="J. Gen. Appl. Microbiol.">
        <title>The early diverging ascomycetous budding yeast Saitoella complicata has three histone deacetylases belonging to the Clr6, Hos2, and Rpd3 lineages.</title>
        <authorList>
            <person name="Nishida H."/>
            <person name="Matsumoto T."/>
            <person name="Kondo S."/>
            <person name="Hamamoto M."/>
            <person name="Yoshikawa H."/>
        </authorList>
    </citation>
    <scope>NUCLEOTIDE SEQUENCE [LARGE SCALE GENOMIC DNA]</scope>
    <source>
        <strain evidence="2 3">NRRL Y-17804</strain>
    </source>
</reference>
<reference evidence="2 3" key="1">
    <citation type="journal article" date="2011" name="J. Gen. Appl. Microbiol.">
        <title>Draft genome sequencing of the enigmatic yeast Saitoella complicata.</title>
        <authorList>
            <person name="Nishida H."/>
            <person name="Hamamoto M."/>
            <person name="Sugiyama J."/>
        </authorList>
    </citation>
    <scope>NUCLEOTIDE SEQUENCE [LARGE SCALE GENOMIC DNA]</scope>
    <source>
        <strain evidence="2 3">NRRL Y-17804</strain>
    </source>
</reference>
<accession>A0A0E9NP93</accession>
<protein>
    <submittedName>
        <fullName evidence="2">Uncharacterized protein</fullName>
    </submittedName>
</protein>
<dbReference type="Proteomes" id="UP000033140">
    <property type="component" value="Unassembled WGS sequence"/>
</dbReference>
<sequence>MQTGRFSQARASEMSHTSGQRRARDDRCCWDCSPWAVSSFCMRTSRSRGPRTGFLLCNRAGRANRHRSLCRPTVGALTGIRSLTADTTTYQEVSKEDGEYDTDKQESRGRNKRRRARKRIAMV</sequence>
<organism evidence="2 3">
    <name type="scientific">Saitoella complicata (strain BCRC 22490 / CBS 7301 / JCM 7358 / NBRC 10748 / NRRL Y-17804)</name>
    <dbReference type="NCBI Taxonomy" id="698492"/>
    <lineage>
        <taxon>Eukaryota</taxon>
        <taxon>Fungi</taxon>
        <taxon>Dikarya</taxon>
        <taxon>Ascomycota</taxon>
        <taxon>Taphrinomycotina</taxon>
        <taxon>Taphrinomycotina incertae sedis</taxon>
        <taxon>Saitoella</taxon>
    </lineage>
</organism>
<dbReference type="AlphaFoldDB" id="A0A0E9NP93"/>
<keyword evidence="3" id="KW-1185">Reference proteome</keyword>
<feature type="compositionally biased region" description="Polar residues" evidence="1">
    <location>
        <begin position="1"/>
        <end position="20"/>
    </location>
</feature>
<proteinExistence type="predicted"/>
<feature type="region of interest" description="Disordered" evidence="1">
    <location>
        <begin position="1"/>
        <end position="26"/>
    </location>
</feature>
<gene>
    <name evidence="2" type="ORF">G7K_5719-t1</name>
</gene>
<dbReference type="EMBL" id="BACD03000049">
    <property type="protein sequence ID" value="GAO51623.1"/>
    <property type="molecule type" value="Genomic_DNA"/>
</dbReference>
<evidence type="ECO:0000313" key="2">
    <source>
        <dbReference type="EMBL" id="GAO51623.1"/>
    </source>
</evidence>
<feature type="compositionally biased region" description="Basic residues" evidence="1">
    <location>
        <begin position="110"/>
        <end position="123"/>
    </location>
</feature>
<name>A0A0E9NP93_SAICN</name>
<feature type="compositionally biased region" description="Basic and acidic residues" evidence="1">
    <location>
        <begin position="93"/>
        <end position="109"/>
    </location>
</feature>
<evidence type="ECO:0000313" key="3">
    <source>
        <dbReference type="Proteomes" id="UP000033140"/>
    </source>
</evidence>
<feature type="region of interest" description="Disordered" evidence="1">
    <location>
        <begin position="91"/>
        <end position="123"/>
    </location>
</feature>
<evidence type="ECO:0000256" key="1">
    <source>
        <dbReference type="SAM" id="MobiDB-lite"/>
    </source>
</evidence>
<comment type="caution">
    <text evidence="2">The sequence shown here is derived from an EMBL/GenBank/DDBJ whole genome shotgun (WGS) entry which is preliminary data.</text>
</comment>